<name>A0A1I5PRG4_9FIRM</name>
<dbReference type="NCBIfam" id="TIGR02391">
    <property type="entry name" value="hypoth_ymh"/>
    <property type="match status" value="1"/>
</dbReference>
<keyword evidence="3" id="KW-1185">Reference proteome</keyword>
<proteinExistence type="predicted"/>
<protein>
    <submittedName>
        <fullName evidence="2">TIGR02391 family protein</fullName>
    </submittedName>
</protein>
<dbReference type="AlphaFoldDB" id="A0A1I5PRG4"/>
<sequence length="228" mass="25818">MKKINGLEELWGWVLNTNSCLMRNQPLMFQQRDVSRMVSFTTEVSNAIKDDYPFYAEELPKIANNTFRCIGGGFYNLNTVPFGELFIIVKHLHNEPQDASVWTMIHPRIIAIAKEEYLDGHYASAANRSFVEVETRLRELFVELKPSATVPGNVVNLIGALLSENGAYQFCDLSTQSGKDYRRGIQSLFEGSMAAYRNPSSHENQTLSKTEALEQIMLASQLMKVLDN</sequence>
<dbReference type="RefSeq" id="WP_074882848.1">
    <property type="nucleotide sequence ID" value="NZ_FOXO01000001.1"/>
</dbReference>
<dbReference type="OrthoDB" id="1863356at2"/>
<dbReference type="InterPro" id="IPR012654">
    <property type="entry name" value="CHP02391"/>
</dbReference>
<accession>A0A1I5PRG4</accession>
<feature type="domain" description="Conserved hypothetical protein CHP02391" evidence="1">
    <location>
        <begin position="105"/>
        <end position="226"/>
    </location>
</feature>
<reference evidence="3" key="1">
    <citation type="submission" date="2016-10" db="EMBL/GenBank/DDBJ databases">
        <authorList>
            <person name="Varghese N."/>
            <person name="Submissions S."/>
        </authorList>
    </citation>
    <scope>NUCLEOTIDE SEQUENCE [LARGE SCALE GENOMIC DNA]</scope>
    <source>
        <strain evidence="3">P18</strain>
    </source>
</reference>
<organism evidence="2 3">
    <name type="scientific">Butyrivibrio proteoclasticus</name>
    <dbReference type="NCBI Taxonomy" id="43305"/>
    <lineage>
        <taxon>Bacteria</taxon>
        <taxon>Bacillati</taxon>
        <taxon>Bacillota</taxon>
        <taxon>Clostridia</taxon>
        <taxon>Lachnospirales</taxon>
        <taxon>Lachnospiraceae</taxon>
        <taxon>Butyrivibrio</taxon>
    </lineage>
</organism>
<evidence type="ECO:0000313" key="3">
    <source>
        <dbReference type="Proteomes" id="UP000182624"/>
    </source>
</evidence>
<gene>
    <name evidence="2" type="ORF">SAMN04487928_101113</name>
</gene>
<evidence type="ECO:0000259" key="1">
    <source>
        <dbReference type="Pfam" id="PF09509"/>
    </source>
</evidence>
<evidence type="ECO:0000313" key="2">
    <source>
        <dbReference type="EMBL" id="SFP36604.1"/>
    </source>
</evidence>
<dbReference type="Pfam" id="PF09509">
    <property type="entry name" value="Hypoth_Ymh"/>
    <property type="match status" value="1"/>
</dbReference>
<dbReference type="Proteomes" id="UP000182624">
    <property type="component" value="Unassembled WGS sequence"/>
</dbReference>
<dbReference type="EMBL" id="FOXO01000001">
    <property type="protein sequence ID" value="SFP36604.1"/>
    <property type="molecule type" value="Genomic_DNA"/>
</dbReference>